<gene>
    <name evidence="1" type="ORF">JCM19239_1359</name>
</gene>
<evidence type="ECO:0000313" key="1">
    <source>
        <dbReference type="EMBL" id="GAL31235.1"/>
    </source>
</evidence>
<protein>
    <submittedName>
        <fullName evidence="1">Uncharacterized protein</fullName>
    </submittedName>
</protein>
<evidence type="ECO:0000313" key="2">
    <source>
        <dbReference type="Proteomes" id="UP000029223"/>
    </source>
</evidence>
<proteinExistence type="predicted"/>
<organism evidence="1 2">
    <name type="scientific">Vibrio variabilis</name>
    <dbReference type="NCBI Taxonomy" id="990271"/>
    <lineage>
        <taxon>Bacteria</taxon>
        <taxon>Pseudomonadati</taxon>
        <taxon>Pseudomonadota</taxon>
        <taxon>Gammaproteobacteria</taxon>
        <taxon>Vibrionales</taxon>
        <taxon>Vibrionaceae</taxon>
        <taxon>Vibrio</taxon>
    </lineage>
</organism>
<dbReference type="Proteomes" id="UP000029223">
    <property type="component" value="Unassembled WGS sequence"/>
</dbReference>
<comment type="caution">
    <text evidence="1">The sequence shown here is derived from an EMBL/GenBank/DDBJ whole genome shotgun (WGS) entry which is preliminary data.</text>
</comment>
<reference evidence="2" key="1">
    <citation type="submission" date="2014-09" db="EMBL/GenBank/DDBJ databases">
        <title>Vibrio variabilis JCM 19239. (C206) whole genome shotgun sequence.</title>
        <authorList>
            <person name="Sawabe T."/>
            <person name="Meirelles P."/>
            <person name="Nakanishi M."/>
            <person name="Sayaka M."/>
            <person name="Hattori M."/>
            <person name="Ohkuma M."/>
        </authorList>
    </citation>
    <scope>NUCLEOTIDE SEQUENCE [LARGE SCALE GENOMIC DNA]</scope>
    <source>
        <strain evidence="2">JCM 19239</strain>
    </source>
</reference>
<reference evidence="2" key="2">
    <citation type="submission" date="2014-09" db="EMBL/GenBank/DDBJ databases">
        <authorList>
            <consortium name="NBRP consortium"/>
            <person name="Sawabe T."/>
            <person name="Meirelles P."/>
            <person name="Nakanishi M."/>
            <person name="Sayaka M."/>
            <person name="Hattori M."/>
            <person name="Ohkuma M."/>
        </authorList>
    </citation>
    <scope>NUCLEOTIDE SEQUENCE [LARGE SCALE GENOMIC DNA]</scope>
    <source>
        <strain evidence="2">JCM 19239</strain>
    </source>
</reference>
<accession>A0ABQ0JS67</accession>
<name>A0ABQ0JS67_9VIBR</name>
<sequence length="43" mass="4881">MTSLPLSPFFQEQPMSDYLHGVETVYLDDGAGPIEIVRARWGR</sequence>
<keyword evidence="2" id="KW-1185">Reference proteome</keyword>
<dbReference type="EMBL" id="BBMS01000141">
    <property type="protein sequence ID" value="GAL31235.1"/>
    <property type="molecule type" value="Genomic_DNA"/>
</dbReference>